<dbReference type="Pfam" id="PF01595">
    <property type="entry name" value="CNNM"/>
    <property type="match status" value="1"/>
</dbReference>
<evidence type="ECO:0000256" key="2">
    <source>
        <dbReference type="ARBA" id="ARBA00023122"/>
    </source>
</evidence>
<feature type="transmembrane region" description="Helical" evidence="5">
    <location>
        <begin position="87"/>
        <end position="107"/>
    </location>
</feature>
<proteinExistence type="predicted"/>
<dbReference type="Pfam" id="PF00571">
    <property type="entry name" value="CBS"/>
    <property type="match status" value="1"/>
</dbReference>
<evidence type="ECO:0000256" key="4">
    <source>
        <dbReference type="PROSITE-ProRule" id="PRU01193"/>
    </source>
</evidence>
<dbReference type="Gene3D" id="3.10.580.10">
    <property type="entry name" value="CBS-domain"/>
    <property type="match status" value="1"/>
</dbReference>
<evidence type="ECO:0000259" key="6">
    <source>
        <dbReference type="PROSITE" id="PS51371"/>
    </source>
</evidence>
<feature type="domain" description="CNNM transmembrane" evidence="7">
    <location>
        <begin position="1"/>
        <end position="178"/>
    </location>
</feature>
<evidence type="ECO:0000313" key="9">
    <source>
        <dbReference type="Proteomes" id="UP001645038"/>
    </source>
</evidence>
<dbReference type="RefSeq" id="WP_192537986.1">
    <property type="nucleotide sequence ID" value="NZ_RRZB01000016.1"/>
</dbReference>
<dbReference type="PROSITE" id="PS51846">
    <property type="entry name" value="CNNM"/>
    <property type="match status" value="1"/>
</dbReference>
<evidence type="ECO:0000256" key="3">
    <source>
        <dbReference type="PROSITE-ProRule" id="PRU00703"/>
    </source>
</evidence>
<comment type="caution">
    <text evidence="8">The sequence shown here is derived from an EMBL/GenBank/DDBJ whole genome shotgun (WGS) entry which is preliminary data.</text>
</comment>
<feature type="domain" description="CBS" evidence="6">
    <location>
        <begin position="254"/>
        <end position="315"/>
    </location>
</feature>
<organism evidence="8 9">
    <name type="scientific">Halomonas colorata</name>
    <dbReference type="NCBI Taxonomy" id="2742615"/>
    <lineage>
        <taxon>Bacteria</taxon>
        <taxon>Pseudomonadati</taxon>
        <taxon>Pseudomonadota</taxon>
        <taxon>Gammaproteobacteria</taxon>
        <taxon>Oceanospirillales</taxon>
        <taxon>Halomonadaceae</taxon>
        <taxon>Halomonas</taxon>
    </lineage>
</organism>
<keyword evidence="9" id="KW-1185">Reference proteome</keyword>
<sequence length="341" mass="37844">MVLLTIIVILTISASFLCSILEASLLSITPSYIAQLKEERPKLHKALDTLKANIDRPLAAILTLNTIANTAGATGIGAQVAAVFGDVYVAVASAVMTILILVFSEIIPKTLGANYWRRLAPFLPPILNTLMVVLMPFIWLSKMITQRLGEADEGIDVRSEIKVLARAGLEEKVMDNDETRTITNILNLHEIPVTKAMTPRAVSETVTPEMTVSAFDDRFGKLSFTRYPVMDANEQALGYVHKLDVYHAEPGQTMQTLMHPMGTIADSASVEQVFTDMLTSRHHMRVIHDEHGTWLGIITLEDVIETILGQDIVDETDKIQNLRNHAKQRWLKQVTSDTPLH</sequence>
<dbReference type="Proteomes" id="UP001645038">
    <property type="component" value="Unassembled WGS sequence"/>
</dbReference>
<dbReference type="SUPFAM" id="SSF54631">
    <property type="entry name" value="CBS-domain pair"/>
    <property type="match status" value="1"/>
</dbReference>
<keyword evidence="1" id="KW-0677">Repeat</keyword>
<name>A0ABR9FXU2_9GAMM</name>
<evidence type="ECO:0000313" key="8">
    <source>
        <dbReference type="EMBL" id="MBE0463463.1"/>
    </source>
</evidence>
<dbReference type="InterPro" id="IPR000644">
    <property type="entry name" value="CBS_dom"/>
</dbReference>
<dbReference type="PANTHER" id="PTHR22777">
    <property type="entry name" value="HEMOLYSIN-RELATED"/>
    <property type="match status" value="1"/>
</dbReference>
<keyword evidence="4 5" id="KW-1133">Transmembrane helix</keyword>
<evidence type="ECO:0000256" key="5">
    <source>
        <dbReference type="SAM" id="Phobius"/>
    </source>
</evidence>
<keyword evidence="4 5" id="KW-0812">Transmembrane</keyword>
<keyword evidence="4 5" id="KW-0472">Membrane</keyword>
<keyword evidence="2 3" id="KW-0129">CBS domain</keyword>
<dbReference type="EMBL" id="RRZB01000016">
    <property type="protein sequence ID" value="MBE0463463.1"/>
    <property type="molecule type" value="Genomic_DNA"/>
</dbReference>
<reference evidence="8 9" key="1">
    <citation type="submission" date="2020-07" db="EMBL/GenBank/DDBJ databases">
        <title>Halophilic bacteria isolated from french cheeses.</title>
        <authorList>
            <person name="Kothe C.I."/>
            <person name="Farah-Kraiem B."/>
            <person name="Renault P."/>
            <person name="Dridi B."/>
        </authorList>
    </citation>
    <scope>NUCLEOTIDE SEQUENCE [LARGE SCALE GENOMIC DNA]</scope>
    <source>
        <strain evidence="8 9">FME20</strain>
    </source>
</reference>
<protein>
    <submittedName>
        <fullName evidence="8">DUF21 domain-containing protein</fullName>
    </submittedName>
</protein>
<accession>A0ABR9FXU2</accession>
<dbReference type="PROSITE" id="PS51371">
    <property type="entry name" value="CBS"/>
    <property type="match status" value="1"/>
</dbReference>
<gene>
    <name evidence="8" type="ORF">EI547_08335</name>
</gene>
<dbReference type="PANTHER" id="PTHR22777:SF4">
    <property type="entry name" value="UPF0053 PROTEIN SLL1254"/>
    <property type="match status" value="1"/>
</dbReference>
<dbReference type="InterPro" id="IPR002550">
    <property type="entry name" value="CNNM"/>
</dbReference>
<evidence type="ECO:0000256" key="1">
    <source>
        <dbReference type="ARBA" id="ARBA00022737"/>
    </source>
</evidence>
<dbReference type="InterPro" id="IPR046342">
    <property type="entry name" value="CBS_dom_sf"/>
</dbReference>
<evidence type="ECO:0000259" key="7">
    <source>
        <dbReference type="PROSITE" id="PS51846"/>
    </source>
</evidence>
<feature type="transmembrane region" description="Helical" evidence="5">
    <location>
        <begin position="119"/>
        <end position="140"/>
    </location>
</feature>